<name>A0A1V9Z4W0_ACHHY</name>
<evidence type="ECO:0000256" key="1">
    <source>
        <dbReference type="ARBA" id="ARBA00022741"/>
    </source>
</evidence>
<keyword evidence="5" id="KW-1185">Reference proteome</keyword>
<dbReference type="Gene3D" id="3.40.50.300">
    <property type="entry name" value="P-loop containing nucleotide triphosphate hydrolases"/>
    <property type="match status" value="1"/>
</dbReference>
<dbReference type="GO" id="GO:0005524">
    <property type="term" value="F:ATP binding"/>
    <property type="evidence" value="ECO:0007669"/>
    <property type="project" value="UniProtKB-KW"/>
</dbReference>
<feature type="domain" description="ABC transporter" evidence="3">
    <location>
        <begin position="10"/>
        <end position="253"/>
    </location>
</feature>
<keyword evidence="2 4" id="KW-0067">ATP-binding</keyword>
<dbReference type="SUPFAM" id="SSF52540">
    <property type="entry name" value="P-loop containing nucleoside triphosphate hydrolases"/>
    <property type="match status" value="1"/>
</dbReference>
<dbReference type="InterPro" id="IPR003593">
    <property type="entry name" value="AAA+_ATPase"/>
</dbReference>
<dbReference type="GO" id="GO:0016887">
    <property type="term" value="F:ATP hydrolysis activity"/>
    <property type="evidence" value="ECO:0007669"/>
    <property type="project" value="InterPro"/>
</dbReference>
<dbReference type="SMART" id="SM00382">
    <property type="entry name" value="AAA"/>
    <property type="match status" value="1"/>
</dbReference>
<dbReference type="PANTHER" id="PTHR43158">
    <property type="entry name" value="SKFA PEPTIDE EXPORT ATP-BINDING PROTEIN SKFE"/>
    <property type="match status" value="1"/>
</dbReference>
<sequence length="306" mass="34163">MAALATNVSCQCENLTFKYVEEYAGIDISGGPVLKNINFEFEFGQRVLLIGGNGAGKSTLLKLLSGKHLPTSGMCYQIGRRDSFRDTTLNCERTMVTSDWGNRSAAFAASATYCTDIAVEDMMVKLQQTYPERRAILMHTLRIDPAWRMHKLSMGQRCRVQLFLALLRPSKIVILDEVLGCLDIVSRVNILNFLKQESEGPLKATIVLASHVFDGMEDWASHLMYLRQGQISFFGPLAQVPLKGKDRLSIYHTAEMWLREEEDVLNQLEKATDEMDGILGNAQNRAGGYANGRLGEYLSLKGEKLG</sequence>
<evidence type="ECO:0000313" key="4">
    <source>
        <dbReference type="EMBL" id="OQR93043.1"/>
    </source>
</evidence>
<evidence type="ECO:0000259" key="3">
    <source>
        <dbReference type="PROSITE" id="PS50893"/>
    </source>
</evidence>
<dbReference type="OrthoDB" id="6512918at2759"/>
<gene>
    <name evidence="4" type="ORF">ACHHYP_02985</name>
</gene>
<dbReference type="InterPro" id="IPR003439">
    <property type="entry name" value="ABC_transporter-like_ATP-bd"/>
</dbReference>
<organism evidence="4 5">
    <name type="scientific">Achlya hypogyna</name>
    <name type="common">Oomycete</name>
    <name type="synonym">Protoachlya hypogyna</name>
    <dbReference type="NCBI Taxonomy" id="1202772"/>
    <lineage>
        <taxon>Eukaryota</taxon>
        <taxon>Sar</taxon>
        <taxon>Stramenopiles</taxon>
        <taxon>Oomycota</taxon>
        <taxon>Saprolegniomycetes</taxon>
        <taxon>Saprolegniales</taxon>
        <taxon>Achlyaceae</taxon>
        <taxon>Achlya</taxon>
    </lineage>
</organism>
<keyword evidence="1" id="KW-0547">Nucleotide-binding</keyword>
<dbReference type="InterPro" id="IPR027417">
    <property type="entry name" value="P-loop_NTPase"/>
</dbReference>
<evidence type="ECO:0000313" key="5">
    <source>
        <dbReference type="Proteomes" id="UP000243579"/>
    </source>
</evidence>
<comment type="caution">
    <text evidence="4">The sequence shown here is derived from an EMBL/GenBank/DDBJ whole genome shotgun (WGS) entry which is preliminary data.</text>
</comment>
<dbReference type="EMBL" id="JNBR01000432">
    <property type="protein sequence ID" value="OQR93043.1"/>
    <property type="molecule type" value="Genomic_DNA"/>
</dbReference>
<dbReference type="Pfam" id="PF00005">
    <property type="entry name" value="ABC_tran"/>
    <property type="match status" value="1"/>
</dbReference>
<dbReference type="PROSITE" id="PS50893">
    <property type="entry name" value="ABC_TRANSPORTER_2"/>
    <property type="match status" value="1"/>
</dbReference>
<dbReference type="AlphaFoldDB" id="A0A1V9Z4W0"/>
<evidence type="ECO:0000256" key="2">
    <source>
        <dbReference type="ARBA" id="ARBA00022840"/>
    </source>
</evidence>
<dbReference type="PANTHER" id="PTHR43158:SF2">
    <property type="entry name" value="SKFA PEPTIDE EXPORT ATP-BINDING PROTEIN SKFE"/>
    <property type="match status" value="1"/>
</dbReference>
<dbReference type="STRING" id="1202772.A0A1V9Z4W0"/>
<protein>
    <submittedName>
        <fullName evidence="4">ATP-binding Cassette (ABC) Superfamily</fullName>
    </submittedName>
</protein>
<accession>A0A1V9Z4W0</accession>
<dbReference type="Proteomes" id="UP000243579">
    <property type="component" value="Unassembled WGS sequence"/>
</dbReference>
<reference evidence="4 5" key="1">
    <citation type="journal article" date="2014" name="Genome Biol. Evol.">
        <title>The secreted proteins of Achlya hypogyna and Thraustotheca clavata identify the ancestral oomycete secretome and reveal gene acquisitions by horizontal gene transfer.</title>
        <authorList>
            <person name="Misner I."/>
            <person name="Blouin N."/>
            <person name="Leonard G."/>
            <person name="Richards T.A."/>
            <person name="Lane C.E."/>
        </authorList>
    </citation>
    <scope>NUCLEOTIDE SEQUENCE [LARGE SCALE GENOMIC DNA]</scope>
    <source>
        <strain evidence="4 5">ATCC 48635</strain>
    </source>
</reference>
<proteinExistence type="predicted"/>